<dbReference type="GO" id="GO:0006154">
    <property type="term" value="P:adenosine catabolic process"/>
    <property type="evidence" value="ECO:0007669"/>
    <property type="project" value="TreeGrafter"/>
</dbReference>
<comment type="similarity">
    <text evidence="2">Belongs to the metallo-dependent hydrolases superfamily. Adenosine and AMP deaminases family.</text>
</comment>
<dbReference type="PANTHER" id="PTHR11409">
    <property type="entry name" value="ADENOSINE DEAMINASE"/>
    <property type="match status" value="1"/>
</dbReference>
<evidence type="ECO:0000256" key="6">
    <source>
        <dbReference type="ARBA" id="ARBA00023080"/>
    </source>
</evidence>
<dbReference type="InterPro" id="IPR001365">
    <property type="entry name" value="A_deaminase_dom"/>
</dbReference>
<accession>A0A1A9V7S0</accession>
<reference evidence="9" key="1">
    <citation type="submission" date="2020-05" db="UniProtKB">
        <authorList>
            <consortium name="EnsemblMetazoa"/>
        </authorList>
    </citation>
    <scope>IDENTIFICATION</scope>
    <source>
        <strain evidence="9">TTRI</strain>
    </source>
</reference>
<keyword evidence="10" id="KW-1185">Reference proteome</keyword>
<evidence type="ECO:0000313" key="9">
    <source>
        <dbReference type="EnsemblMetazoa" id="GAUT028575-PA"/>
    </source>
</evidence>
<dbReference type="EnsemblMetazoa" id="GAUT028575-RA">
    <property type="protein sequence ID" value="GAUT028575-PA"/>
    <property type="gene ID" value="GAUT028575"/>
</dbReference>
<name>A0A1A9V7S0_GLOAU</name>
<keyword evidence="5" id="KW-0862">Zinc</keyword>
<evidence type="ECO:0000313" key="10">
    <source>
        <dbReference type="Proteomes" id="UP000078200"/>
    </source>
</evidence>
<dbReference type="PANTHER" id="PTHR11409:SF42">
    <property type="entry name" value="ADENOSINE DEAMINASE-LIKE PROTEIN"/>
    <property type="match status" value="1"/>
</dbReference>
<comment type="cofactor">
    <cofactor evidence="1">
        <name>Zn(2+)</name>
        <dbReference type="ChEBI" id="CHEBI:29105"/>
    </cofactor>
</comment>
<dbReference type="STRING" id="7395.A0A1A9V7S0"/>
<keyword evidence="4" id="KW-0378">Hydrolase</keyword>
<evidence type="ECO:0000256" key="1">
    <source>
        <dbReference type="ARBA" id="ARBA00001947"/>
    </source>
</evidence>
<evidence type="ECO:0000256" key="5">
    <source>
        <dbReference type="ARBA" id="ARBA00022833"/>
    </source>
</evidence>
<dbReference type="VEuPathDB" id="VectorBase:GAUT028575"/>
<comment type="catalytic activity">
    <reaction evidence="7">
        <text>N(6)-methyl-AMP + H2O + H(+) = IMP + methylamine</text>
        <dbReference type="Rhea" id="RHEA:16001"/>
        <dbReference type="ChEBI" id="CHEBI:15377"/>
        <dbReference type="ChEBI" id="CHEBI:15378"/>
        <dbReference type="ChEBI" id="CHEBI:58053"/>
        <dbReference type="ChEBI" id="CHEBI:59338"/>
        <dbReference type="ChEBI" id="CHEBI:144842"/>
    </reaction>
    <physiologicalReaction direction="left-to-right" evidence="7">
        <dbReference type="Rhea" id="RHEA:16002"/>
    </physiologicalReaction>
</comment>
<organism evidence="9 10">
    <name type="scientific">Glossina austeni</name>
    <name type="common">Savannah tsetse fly</name>
    <dbReference type="NCBI Taxonomy" id="7395"/>
    <lineage>
        <taxon>Eukaryota</taxon>
        <taxon>Metazoa</taxon>
        <taxon>Ecdysozoa</taxon>
        <taxon>Arthropoda</taxon>
        <taxon>Hexapoda</taxon>
        <taxon>Insecta</taxon>
        <taxon>Pterygota</taxon>
        <taxon>Neoptera</taxon>
        <taxon>Endopterygota</taxon>
        <taxon>Diptera</taxon>
        <taxon>Brachycera</taxon>
        <taxon>Muscomorpha</taxon>
        <taxon>Hippoboscoidea</taxon>
        <taxon>Glossinidae</taxon>
        <taxon>Glossina</taxon>
    </lineage>
</organism>
<dbReference type="InterPro" id="IPR032466">
    <property type="entry name" value="Metal_Hydrolase"/>
</dbReference>
<proteinExistence type="inferred from homology"/>
<sequence length="451" mass="51534">METFLQNLPKIELHAHLHGSLCITSIRELGLLLHGDKTPKFLELSKKLIEFDKTDNLKKCFHRFTFIHELTASSKGLELATELVIRDFARDNVIYLELRSTPRSFADMSRRDYLKVLVETIESAQKAHNIVVKLLISIDRSQPTEIAEEIVTLAEEIKQKYPNIVKGLDLSGDPFQGTFQSLQPLLKKAKDAHLNLALHCAEIDTAKETQEMLDFGFQRCGHGTYLNEEQLLQCVKQNITIECCLTSNVKCATVKSYDSHHFPNILRNTQCRVVLCSDDCGIFDSTLTQEFLKGHEFYQLSKDDIRRLSMNAIEASFADDQEKTSIKRTVVETLGWGRIAYDWCTSQEAKIARIHLAQDIFAVAKPNSYRSDMPKPIAQEHHERLRTTDIGSEENQETSRSYIKLCVRSLTYNAHFDASYASDIHVEPIYWFVDNYAHELGPLSFGRSSII</sequence>
<evidence type="ECO:0000256" key="2">
    <source>
        <dbReference type="ARBA" id="ARBA00006676"/>
    </source>
</evidence>
<dbReference type="InterPro" id="IPR006330">
    <property type="entry name" value="Ado/ade_deaminase"/>
</dbReference>
<feature type="domain" description="Adenosine deaminase" evidence="8">
    <location>
        <begin position="9"/>
        <end position="331"/>
    </location>
</feature>
<evidence type="ECO:0000256" key="4">
    <source>
        <dbReference type="ARBA" id="ARBA00022801"/>
    </source>
</evidence>
<keyword evidence="3" id="KW-0479">Metal-binding</keyword>
<dbReference type="Pfam" id="PF00962">
    <property type="entry name" value="A_deaminase"/>
    <property type="match status" value="1"/>
</dbReference>
<evidence type="ECO:0000259" key="8">
    <source>
        <dbReference type="Pfam" id="PF00962"/>
    </source>
</evidence>
<dbReference type="GO" id="GO:0046872">
    <property type="term" value="F:metal ion binding"/>
    <property type="evidence" value="ECO:0007669"/>
    <property type="project" value="UniProtKB-KW"/>
</dbReference>
<dbReference type="Proteomes" id="UP000078200">
    <property type="component" value="Unassembled WGS sequence"/>
</dbReference>
<protein>
    <recommendedName>
        <fullName evidence="8">Adenosine deaminase domain-containing protein</fullName>
    </recommendedName>
</protein>
<dbReference type="GO" id="GO:0004000">
    <property type="term" value="F:adenosine deaminase activity"/>
    <property type="evidence" value="ECO:0007669"/>
    <property type="project" value="TreeGrafter"/>
</dbReference>
<dbReference type="GO" id="GO:0009117">
    <property type="term" value="P:nucleotide metabolic process"/>
    <property type="evidence" value="ECO:0007669"/>
    <property type="project" value="UniProtKB-KW"/>
</dbReference>
<dbReference type="AlphaFoldDB" id="A0A1A9V7S0"/>
<dbReference type="GO" id="GO:0046103">
    <property type="term" value="P:inosine biosynthetic process"/>
    <property type="evidence" value="ECO:0007669"/>
    <property type="project" value="TreeGrafter"/>
</dbReference>
<dbReference type="SUPFAM" id="SSF51556">
    <property type="entry name" value="Metallo-dependent hydrolases"/>
    <property type="match status" value="1"/>
</dbReference>
<evidence type="ECO:0000256" key="3">
    <source>
        <dbReference type="ARBA" id="ARBA00022723"/>
    </source>
</evidence>
<keyword evidence="6" id="KW-0546">Nucleotide metabolism</keyword>
<dbReference type="Gene3D" id="3.20.20.140">
    <property type="entry name" value="Metal-dependent hydrolases"/>
    <property type="match status" value="1"/>
</dbReference>
<evidence type="ECO:0000256" key="7">
    <source>
        <dbReference type="ARBA" id="ARBA00048787"/>
    </source>
</evidence>